<accession>A0A3S3XAE0</accession>
<dbReference type="Gene3D" id="1.10.10.10">
    <property type="entry name" value="Winged helix-like DNA-binding domain superfamily/Winged helix DNA-binding domain"/>
    <property type="match status" value="1"/>
</dbReference>
<dbReference type="PANTHER" id="PTHR43133:SF8">
    <property type="entry name" value="RNA POLYMERASE SIGMA FACTOR HI_1459-RELATED"/>
    <property type="match status" value="1"/>
</dbReference>
<dbReference type="InterPro" id="IPR016032">
    <property type="entry name" value="Sig_transdc_resp-reg_C-effctor"/>
</dbReference>
<dbReference type="OrthoDB" id="679904at2"/>
<keyword evidence="10" id="KW-1185">Reference proteome</keyword>
<dbReference type="InterPro" id="IPR039425">
    <property type="entry name" value="RNA_pol_sigma-70-like"/>
</dbReference>
<dbReference type="PANTHER" id="PTHR43133">
    <property type="entry name" value="RNA POLYMERASE ECF-TYPE SIGMA FACTO"/>
    <property type="match status" value="1"/>
</dbReference>
<feature type="domain" description="RNA polymerase sigma-70 region 2" evidence="8">
    <location>
        <begin position="24"/>
        <end position="90"/>
    </location>
</feature>
<dbReference type="InterPro" id="IPR014284">
    <property type="entry name" value="RNA_pol_sigma-70_dom"/>
</dbReference>
<organism evidence="9 10">
    <name type="scientific">Mucilaginibacter gilvus</name>
    <dbReference type="NCBI Taxonomy" id="2305909"/>
    <lineage>
        <taxon>Bacteria</taxon>
        <taxon>Pseudomonadati</taxon>
        <taxon>Bacteroidota</taxon>
        <taxon>Sphingobacteriia</taxon>
        <taxon>Sphingobacteriales</taxon>
        <taxon>Sphingobacteriaceae</taxon>
        <taxon>Mucilaginibacter</taxon>
    </lineage>
</organism>
<sequence length="197" mass="23005">MKNLSEQELLLQIRRDNHEAFDVLFDRHWARCYQSARARLNGSDSAQDIVQEIFIKLWQRRSYLNVQGPLENYLQSAVKLSVISHFRSKKVTEVQLEDALDRINMLEDSIDSITDYLELEKTLQQTVELMPEMLKRVYQLRSENLSVKAIAGELGLADQTVKNYISEVSRRLRIVIAEKHPEKHLTYMALIAAILYK</sequence>
<evidence type="ECO:0000313" key="9">
    <source>
        <dbReference type="EMBL" id="RWY54059.1"/>
    </source>
</evidence>
<protein>
    <recommendedName>
        <fullName evidence="2">RNA polymerase sigma factor SigS</fullName>
    </recommendedName>
</protein>
<dbReference type="Proteomes" id="UP000286701">
    <property type="component" value="Unassembled WGS sequence"/>
</dbReference>
<dbReference type="NCBIfam" id="TIGR02937">
    <property type="entry name" value="sigma70-ECF"/>
    <property type="match status" value="1"/>
</dbReference>
<dbReference type="InterPro" id="IPR036388">
    <property type="entry name" value="WH-like_DNA-bd_sf"/>
</dbReference>
<evidence type="ECO:0000256" key="3">
    <source>
        <dbReference type="ARBA" id="ARBA00023015"/>
    </source>
</evidence>
<dbReference type="InterPro" id="IPR013325">
    <property type="entry name" value="RNA_pol_sigma_r2"/>
</dbReference>
<comment type="function">
    <text evidence="7">Sigma factors are initiation factors that promote the attachment of RNA polymerase to specific initiation sites and are then released. Sigma-S contributes to the protection against external stress, thus playing a role in cellular fitness and survival.</text>
</comment>
<evidence type="ECO:0000259" key="8">
    <source>
        <dbReference type="Pfam" id="PF04542"/>
    </source>
</evidence>
<evidence type="ECO:0000256" key="1">
    <source>
        <dbReference type="ARBA" id="ARBA00007788"/>
    </source>
</evidence>
<dbReference type="InterPro" id="IPR007627">
    <property type="entry name" value="RNA_pol_sigma70_r2"/>
</dbReference>
<name>A0A3S3XAE0_9SPHI</name>
<evidence type="ECO:0000256" key="7">
    <source>
        <dbReference type="ARBA" id="ARBA00024701"/>
    </source>
</evidence>
<keyword evidence="5" id="KW-0238">DNA-binding</keyword>
<evidence type="ECO:0000256" key="4">
    <source>
        <dbReference type="ARBA" id="ARBA00023082"/>
    </source>
</evidence>
<dbReference type="AlphaFoldDB" id="A0A3S3XAE0"/>
<dbReference type="GO" id="GO:0006352">
    <property type="term" value="P:DNA-templated transcription initiation"/>
    <property type="evidence" value="ECO:0007669"/>
    <property type="project" value="InterPro"/>
</dbReference>
<evidence type="ECO:0000313" key="10">
    <source>
        <dbReference type="Proteomes" id="UP000286701"/>
    </source>
</evidence>
<evidence type="ECO:0000256" key="6">
    <source>
        <dbReference type="ARBA" id="ARBA00023163"/>
    </source>
</evidence>
<dbReference type="Pfam" id="PF04542">
    <property type="entry name" value="Sigma70_r2"/>
    <property type="match status" value="1"/>
</dbReference>
<dbReference type="EMBL" id="SBIW01000003">
    <property type="protein sequence ID" value="RWY54059.1"/>
    <property type="molecule type" value="Genomic_DNA"/>
</dbReference>
<comment type="caution">
    <text evidence="9">The sequence shown here is derived from an EMBL/GenBank/DDBJ whole genome shotgun (WGS) entry which is preliminary data.</text>
</comment>
<keyword evidence="3" id="KW-0805">Transcription regulation</keyword>
<reference evidence="9 10" key="1">
    <citation type="submission" date="2019-01" db="EMBL/GenBank/DDBJ databases">
        <title>Mucilaginibacter antarcticum sp. nov., isolated from antarctic soil.</title>
        <authorList>
            <person name="Yan Y.-Q."/>
            <person name="Du Z.-J."/>
        </authorList>
    </citation>
    <scope>NUCLEOTIDE SEQUENCE [LARGE SCALE GENOMIC DNA]</scope>
    <source>
        <strain evidence="9 10">F01003</strain>
    </source>
</reference>
<dbReference type="RefSeq" id="WP_128533494.1">
    <property type="nucleotide sequence ID" value="NZ_SBIW01000003.1"/>
</dbReference>
<proteinExistence type="inferred from homology"/>
<comment type="similarity">
    <text evidence="1">Belongs to the sigma-70 factor family.</text>
</comment>
<evidence type="ECO:0000256" key="2">
    <source>
        <dbReference type="ARBA" id="ARBA00021245"/>
    </source>
</evidence>
<dbReference type="GO" id="GO:0016987">
    <property type="term" value="F:sigma factor activity"/>
    <property type="evidence" value="ECO:0007669"/>
    <property type="project" value="UniProtKB-KW"/>
</dbReference>
<keyword evidence="6" id="KW-0804">Transcription</keyword>
<keyword evidence="4" id="KW-0731">Sigma factor</keyword>
<dbReference type="SUPFAM" id="SSF46894">
    <property type="entry name" value="C-terminal effector domain of the bipartite response regulators"/>
    <property type="match status" value="1"/>
</dbReference>
<evidence type="ECO:0000256" key="5">
    <source>
        <dbReference type="ARBA" id="ARBA00023125"/>
    </source>
</evidence>
<dbReference type="Gene3D" id="1.10.1740.10">
    <property type="match status" value="1"/>
</dbReference>
<dbReference type="SUPFAM" id="SSF88946">
    <property type="entry name" value="Sigma2 domain of RNA polymerase sigma factors"/>
    <property type="match status" value="1"/>
</dbReference>
<gene>
    <name evidence="9" type="ORF">EPL05_08415</name>
</gene>
<dbReference type="GO" id="GO:0003677">
    <property type="term" value="F:DNA binding"/>
    <property type="evidence" value="ECO:0007669"/>
    <property type="project" value="UniProtKB-KW"/>
</dbReference>